<organism evidence="2 3">
    <name type="scientific">Colletotrichum tanaceti</name>
    <dbReference type="NCBI Taxonomy" id="1306861"/>
    <lineage>
        <taxon>Eukaryota</taxon>
        <taxon>Fungi</taxon>
        <taxon>Dikarya</taxon>
        <taxon>Ascomycota</taxon>
        <taxon>Pezizomycotina</taxon>
        <taxon>Sordariomycetes</taxon>
        <taxon>Hypocreomycetidae</taxon>
        <taxon>Glomerellales</taxon>
        <taxon>Glomerellaceae</taxon>
        <taxon>Colletotrichum</taxon>
        <taxon>Colletotrichum destructivum species complex</taxon>
    </lineage>
</organism>
<keyword evidence="3" id="KW-1185">Reference proteome</keyword>
<name>A0A4U6X3B5_9PEZI</name>
<dbReference type="AlphaFoldDB" id="A0A4U6X3B5"/>
<sequence length="196" mass="20200">MHASILLTSLVAAGSVHASTAAGSWKVRTDFTGCPEKPPLEASITDTENNGIEGISPSFGITDYTLPTPFDGSIFVRAGGTEAGLGGTYPPQHILLNVYNETKSIQPGQPGIWAKAVIIPGSGVNPKRPGDPERGGELATVAKMSWNAGIEAVNSVSRGQIDLGVSPVVSTTVNGGTLEVKYCVDPEASGFPKPAN</sequence>
<dbReference type="Proteomes" id="UP000310108">
    <property type="component" value="Unassembled WGS sequence"/>
</dbReference>
<feature type="signal peptide" evidence="1">
    <location>
        <begin position="1"/>
        <end position="18"/>
    </location>
</feature>
<protein>
    <submittedName>
        <fullName evidence="2">Uncharacterized protein</fullName>
    </submittedName>
</protein>
<dbReference type="EMBL" id="PJEX01000471">
    <property type="protein sequence ID" value="TKW49850.1"/>
    <property type="molecule type" value="Genomic_DNA"/>
</dbReference>
<feature type="chain" id="PRO_5021014003" evidence="1">
    <location>
        <begin position="19"/>
        <end position="196"/>
    </location>
</feature>
<reference evidence="2 3" key="1">
    <citation type="journal article" date="2019" name="PLoS ONE">
        <title>Comparative genome analysis indicates high evolutionary potential of pathogenicity genes in Colletotrichum tanaceti.</title>
        <authorList>
            <person name="Lelwala R.V."/>
            <person name="Korhonen P.K."/>
            <person name="Young N.D."/>
            <person name="Scott J.B."/>
            <person name="Ades P.A."/>
            <person name="Gasser R.B."/>
            <person name="Taylor P.W.J."/>
        </authorList>
    </citation>
    <scope>NUCLEOTIDE SEQUENCE [LARGE SCALE GENOMIC DNA]</scope>
    <source>
        <strain evidence="2">BRIP57314</strain>
    </source>
</reference>
<evidence type="ECO:0000256" key="1">
    <source>
        <dbReference type="SAM" id="SignalP"/>
    </source>
</evidence>
<accession>A0A4U6X3B5</accession>
<proteinExistence type="predicted"/>
<evidence type="ECO:0000313" key="3">
    <source>
        <dbReference type="Proteomes" id="UP000310108"/>
    </source>
</evidence>
<comment type="caution">
    <text evidence="2">The sequence shown here is derived from an EMBL/GenBank/DDBJ whole genome shotgun (WGS) entry which is preliminary data.</text>
</comment>
<keyword evidence="1" id="KW-0732">Signal</keyword>
<gene>
    <name evidence="2" type="ORF">CTA1_11182</name>
</gene>
<evidence type="ECO:0000313" key="2">
    <source>
        <dbReference type="EMBL" id="TKW49850.1"/>
    </source>
</evidence>